<proteinExistence type="predicted"/>
<evidence type="ECO:0000313" key="2">
    <source>
        <dbReference type="Proteomes" id="UP001501510"/>
    </source>
</evidence>
<organism evidence="1 2">
    <name type="scientific">Clostridium oceanicum</name>
    <dbReference type="NCBI Taxonomy" id="1543"/>
    <lineage>
        <taxon>Bacteria</taxon>
        <taxon>Bacillati</taxon>
        <taxon>Bacillota</taxon>
        <taxon>Clostridia</taxon>
        <taxon>Eubacteriales</taxon>
        <taxon>Clostridiaceae</taxon>
        <taxon>Clostridium</taxon>
    </lineage>
</organism>
<dbReference type="EMBL" id="BAAACG010000009">
    <property type="protein sequence ID" value="GAA0740063.1"/>
    <property type="molecule type" value="Genomic_DNA"/>
</dbReference>
<dbReference type="InterPro" id="IPR015867">
    <property type="entry name" value="N-reg_PII/ATP_PRibTrfase_C"/>
</dbReference>
<comment type="caution">
    <text evidence="1">The sequence shown here is derived from an EMBL/GenBank/DDBJ whole genome shotgun (WGS) entry which is preliminary data.</text>
</comment>
<accession>A0ABP3UQ28</accession>
<reference evidence="2" key="1">
    <citation type="journal article" date="2019" name="Int. J. Syst. Evol. Microbiol.">
        <title>The Global Catalogue of Microorganisms (GCM) 10K type strain sequencing project: providing services to taxonomists for standard genome sequencing and annotation.</title>
        <authorList>
            <consortium name="The Broad Institute Genomics Platform"/>
            <consortium name="The Broad Institute Genome Sequencing Center for Infectious Disease"/>
            <person name="Wu L."/>
            <person name="Ma J."/>
        </authorList>
    </citation>
    <scope>NUCLEOTIDE SEQUENCE [LARGE SCALE GENOMIC DNA]</scope>
    <source>
        <strain evidence="2">JCM 1407</strain>
    </source>
</reference>
<protein>
    <submittedName>
        <fullName evidence="1">Divalent cation tolerance protein CutA</fullName>
    </submittedName>
</protein>
<dbReference type="SUPFAM" id="SSF102705">
    <property type="entry name" value="NIF3 (NGG1p interacting factor 3)-like"/>
    <property type="match status" value="1"/>
</dbReference>
<dbReference type="RefSeq" id="WP_343761222.1">
    <property type="nucleotide sequence ID" value="NZ_BAAACG010000009.1"/>
</dbReference>
<name>A0ABP3UQ28_9CLOT</name>
<sequence length="115" mass="13467">MEYDVFKIEVYIPYDNIQDLREELNKIGALTIGGNYDNCMYMSKGMGCFRPLKGADPFKGEVGKLFREEEYKIEFGCKRELVKKAVETINRVHPYEEPVINIVPILTRYDVDYKI</sequence>
<gene>
    <name evidence="1" type="primary">cutA</name>
    <name evidence="1" type="ORF">GCM10008906_19610</name>
</gene>
<dbReference type="PANTHER" id="PTHR41774:SF1">
    <property type="entry name" value="NGG1P INTERACTING FACTOR NIF3"/>
    <property type="match status" value="1"/>
</dbReference>
<keyword evidence="2" id="KW-1185">Reference proteome</keyword>
<dbReference type="PANTHER" id="PTHR41774">
    <property type="match status" value="1"/>
</dbReference>
<dbReference type="Gene3D" id="3.30.70.120">
    <property type="match status" value="1"/>
</dbReference>
<dbReference type="Proteomes" id="UP001501510">
    <property type="component" value="Unassembled WGS sequence"/>
</dbReference>
<dbReference type="InterPro" id="IPR036069">
    <property type="entry name" value="DUF34/NIF3_sf"/>
</dbReference>
<evidence type="ECO:0000313" key="1">
    <source>
        <dbReference type="EMBL" id="GAA0740063.1"/>
    </source>
</evidence>